<keyword evidence="2" id="KW-0813">Transport</keyword>
<protein>
    <submittedName>
        <fullName evidence="9">Cation transporter</fullName>
    </submittedName>
</protein>
<evidence type="ECO:0000256" key="4">
    <source>
        <dbReference type="ARBA" id="ARBA00022989"/>
    </source>
</evidence>
<keyword evidence="5 7" id="KW-0472">Membrane</keyword>
<evidence type="ECO:0000256" key="2">
    <source>
        <dbReference type="ARBA" id="ARBA00022448"/>
    </source>
</evidence>
<sequence>MSVSPRPPPRELPEAQRHALHRAERLCGWTLLWMSLVSVLMFLAMGGSQAMKTALIEDVLSLLPSVAFLVASRFRRKGVDAEYITGRERAFDTNFLISAVALTGVGLALVYEGLHTLFTATRPVVGSVVIAGHVVWQGWIMMAALAVSAIPPVILGRKKLALAKALSLKPLHTDADVGKADWMTAAAGIVGVAGIGLGWWWADAVAALVIAGSILHDGASNLRDAVRDLHDARPQKLDRSEPDPLPARLCREIAALPWMEGCGVRVHEEGFHLSGIVLIGNRTLTAAQVEEVRAIAHALDWRFDQIDVSLSGGVPDRPVAEAASRADSAPTASPVATAQGPRRRTA</sequence>
<evidence type="ECO:0000256" key="3">
    <source>
        <dbReference type="ARBA" id="ARBA00022692"/>
    </source>
</evidence>
<dbReference type="InterPro" id="IPR027469">
    <property type="entry name" value="Cation_efflux_TMD_sf"/>
</dbReference>
<evidence type="ECO:0000256" key="1">
    <source>
        <dbReference type="ARBA" id="ARBA00004141"/>
    </source>
</evidence>
<feature type="transmembrane region" description="Helical" evidence="7">
    <location>
        <begin position="26"/>
        <end position="48"/>
    </location>
</feature>
<feature type="domain" description="Cation efflux protein transmembrane" evidence="8">
    <location>
        <begin position="35"/>
        <end position="229"/>
    </location>
</feature>
<dbReference type="PANTHER" id="PTHR43840:SF15">
    <property type="entry name" value="MITOCHONDRIAL METAL TRANSPORTER 1-RELATED"/>
    <property type="match status" value="1"/>
</dbReference>
<evidence type="ECO:0000313" key="10">
    <source>
        <dbReference type="Proteomes" id="UP001156831"/>
    </source>
</evidence>
<comment type="caution">
    <text evidence="9">The sequence shown here is derived from an EMBL/GenBank/DDBJ whole genome shotgun (WGS) entry which is preliminary data.</text>
</comment>
<feature type="transmembrane region" description="Helical" evidence="7">
    <location>
        <begin position="95"/>
        <end position="114"/>
    </location>
</feature>
<dbReference type="InterPro" id="IPR058533">
    <property type="entry name" value="Cation_efflux_TM"/>
</dbReference>
<dbReference type="Pfam" id="PF01545">
    <property type="entry name" value="Cation_efflux"/>
    <property type="match status" value="1"/>
</dbReference>
<dbReference type="RefSeq" id="WP_280600725.1">
    <property type="nucleotide sequence ID" value="NZ_JARXRN010000021.1"/>
</dbReference>
<dbReference type="EMBL" id="JARXRN010000021">
    <property type="protein sequence ID" value="MDH5830186.1"/>
    <property type="molecule type" value="Genomic_DNA"/>
</dbReference>
<accession>A0ABT6JHN2</accession>
<evidence type="ECO:0000256" key="6">
    <source>
        <dbReference type="SAM" id="MobiDB-lite"/>
    </source>
</evidence>
<feature type="transmembrane region" description="Helical" evidence="7">
    <location>
        <begin position="54"/>
        <end position="74"/>
    </location>
</feature>
<keyword evidence="10" id="KW-1185">Reference proteome</keyword>
<dbReference type="InterPro" id="IPR050291">
    <property type="entry name" value="CDF_Transporter"/>
</dbReference>
<evidence type="ECO:0000259" key="8">
    <source>
        <dbReference type="Pfam" id="PF01545"/>
    </source>
</evidence>
<dbReference type="SUPFAM" id="SSF161111">
    <property type="entry name" value="Cation efflux protein transmembrane domain-like"/>
    <property type="match status" value="1"/>
</dbReference>
<proteinExistence type="predicted"/>
<keyword evidence="3 7" id="KW-0812">Transmembrane</keyword>
<reference evidence="9 10" key="1">
    <citation type="submission" date="2023-04" db="EMBL/GenBank/DDBJ databases">
        <title>Luteimonas sp. M1R5S18.</title>
        <authorList>
            <person name="Sun J.-Q."/>
        </authorList>
    </citation>
    <scope>NUCLEOTIDE SEQUENCE [LARGE SCALE GENOMIC DNA]</scope>
    <source>
        <strain evidence="9 10">M1R5S18</strain>
    </source>
</reference>
<dbReference type="PANTHER" id="PTHR43840">
    <property type="entry name" value="MITOCHONDRIAL METAL TRANSPORTER 1-RELATED"/>
    <property type="match status" value="1"/>
</dbReference>
<name>A0ABT6JHN2_9GAMM</name>
<feature type="region of interest" description="Disordered" evidence="6">
    <location>
        <begin position="316"/>
        <end position="346"/>
    </location>
</feature>
<organism evidence="9 10">
    <name type="scientific">Luteimonas rhizosphaericola</name>
    <dbReference type="NCBI Taxonomy" id="3042024"/>
    <lineage>
        <taxon>Bacteria</taxon>
        <taxon>Pseudomonadati</taxon>
        <taxon>Pseudomonadota</taxon>
        <taxon>Gammaproteobacteria</taxon>
        <taxon>Lysobacterales</taxon>
        <taxon>Lysobacteraceae</taxon>
        <taxon>Luteimonas</taxon>
    </lineage>
</organism>
<evidence type="ECO:0000256" key="7">
    <source>
        <dbReference type="SAM" id="Phobius"/>
    </source>
</evidence>
<dbReference type="Proteomes" id="UP001156831">
    <property type="component" value="Unassembled WGS sequence"/>
</dbReference>
<comment type="subcellular location">
    <subcellularLocation>
        <location evidence="1">Membrane</location>
        <topology evidence="1">Multi-pass membrane protein</topology>
    </subcellularLocation>
</comment>
<keyword evidence="4 7" id="KW-1133">Transmembrane helix</keyword>
<gene>
    <name evidence="9" type="ORF">QFW80_06600</name>
</gene>
<feature type="transmembrane region" description="Helical" evidence="7">
    <location>
        <begin position="134"/>
        <end position="155"/>
    </location>
</feature>
<evidence type="ECO:0000256" key="5">
    <source>
        <dbReference type="ARBA" id="ARBA00023136"/>
    </source>
</evidence>
<dbReference type="Gene3D" id="1.20.1510.10">
    <property type="entry name" value="Cation efflux protein transmembrane domain"/>
    <property type="match status" value="1"/>
</dbReference>
<evidence type="ECO:0000313" key="9">
    <source>
        <dbReference type="EMBL" id="MDH5830186.1"/>
    </source>
</evidence>